<name>A0A9P6ZVJ5_9AGAM</name>
<feature type="non-terminal residue" evidence="1">
    <location>
        <position position="124"/>
    </location>
</feature>
<proteinExistence type="predicted"/>
<dbReference type="SUPFAM" id="SSF52540">
    <property type="entry name" value="P-loop containing nucleoside triphosphate hydrolases"/>
    <property type="match status" value="1"/>
</dbReference>
<dbReference type="Proteomes" id="UP000714275">
    <property type="component" value="Unassembled WGS sequence"/>
</dbReference>
<dbReference type="EMBL" id="JABBWD010000020">
    <property type="protein sequence ID" value="KAG1777604.1"/>
    <property type="molecule type" value="Genomic_DNA"/>
</dbReference>
<dbReference type="AlphaFoldDB" id="A0A9P6ZVJ5"/>
<accession>A0A9P6ZVJ5</accession>
<organism evidence="1 2">
    <name type="scientific">Suillus placidus</name>
    <dbReference type="NCBI Taxonomy" id="48579"/>
    <lineage>
        <taxon>Eukaryota</taxon>
        <taxon>Fungi</taxon>
        <taxon>Dikarya</taxon>
        <taxon>Basidiomycota</taxon>
        <taxon>Agaricomycotina</taxon>
        <taxon>Agaricomycetes</taxon>
        <taxon>Agaricomycetidae</taxon>
        <taxon>Boletales</taxon>
        <taxon>Suillineae</taxon>
        <taxon>Suillaceae</taxon>
        <taxon>Suillus</taxon>
    </lineage>
</organism>
<feature type="non-terminal residue" evidence="1">
    <location>
        <position position="1"/>
    </location>
</feature>
<comment type="caution">
    <text evidence="1">The sequence shown here is derived from an EMBL/GenBank/DDBJ whole genome shotgun (WGS) entry which is preliminary data.</text>
</comment>
<keyword evidence="2" id="KW-1185">Reference proteome</keyword>
<protein>
    <submittedName>
        <fullName evidence="1">Uncharacterized protein</fullName>
    </submittedName>
</protein>
<dbReference type="OrthoDB" id="432234at2759"/>
<sequence length="124" mass="13431">GFIPLYVGMPVILWSRNLSTELGVVNGSQGMVHTIYTDMCTNGFTYCTCALIEFPLSRVQIPGLPKGVYPITPISWTFTMLPPGAVDATAKLRVLREQLPIQPAFAVTGHSAQGKTLPNVIVNL</sequence>
<evidence type="ECO:0000313" key="1">
    <source>
        <dbReference type="EMBL" id="KAG1777604.1"/>
    </source>
</evidence>
<evidence type="ECO:0000313" key="2">
    <source>
        <dbReference type="Proteomes" id="UP000714275"/>
    </source>
</evidence>
<gene>
    <name evidence="1" type="ORF">EV702DRAFT_942487</name>
</gene>
<dbReference type="InterPro" id="IPR027417">
    <property type="entry name" value="P-loop_NTPase"/>
</dbReference>
<reference evidence="1" key="1">
    <citation type="journal article" date="2020" name="New Phytol.">
        <title>Comparative genomics reveals dynamic genome evolution in host specialist ectomycorrhizal fungi.</title>
        <authorList>
            <person name="Lofgren L.A."/>
            <person name="Nguyen N.H."/>
            <person name="Vilgalys R."/>
            <person name="Ruytinx J."/>
            <person name="Liao H.L."/>
            <person name="Branco S."/>
            <person name="Kuo A."/>
            <person name="LaButti K."/>
            <person name="Lipzen A."/>
            <person name="Andreopoulos W."/>
            <person name="Pangilinan J."/>
            <person name="Riley R."/>
            <person name="Hundley H."/>
            <person name="Na H."/>
            <person name="Barry K."/>
            <person name="Grigoriev I.V."/>
            <person name="Stajich J.E."/>
            <person name="Kennedy P.G."/>
        </authorList>
    </citation>
    <scope>NUCLEOTIDE SEQUENCE</scope>
    <source>
        <strain evidence="1">DOB743</strain>
    </source>
</reference>